<organism evidence="1 2">
    <name type="scientific">Colletotrichum fructicola (strain Nara gc5)</name>
    <name type="common">Anthracnose fungus</name>
    <name type="synonym">Colletotrichum gloeosporioides (strain Nara gc5)</name>
    <dbReference type="NCBI Taxonomy" id="1213859"/>
    <lineage>
        <taxon>Eukaryota</taxon>
        <taxon>Fungi</taxon>
        <taxon>Dikarya</taxon>
        <taxon>Ascomycota</taxon>
        <taxon>Pezizomycotina</taxon>
        <taxon>Sordariomycetes</taxon>
        <taxon>Hypocreomycetidae</taxon>
        <taxon>Glomerellales</taxon>
        <taxon>Glomerellaceae</taxon>
        <taxon>Colletotrichum</taxon>
        <taxon>Colletotrichum gloeosporioides species complex</taxon>
    </lineage>
</organism>
<gene>
    <name evidence="1" type="ORF">CGGC5_v017058</name>
</gene>
<protein>
    <submittedName>
        <fullName evidence="1">Uncharacterized protein</fullName>
    </submittedName>
</protein>
<keyword evidence="2" id="KW-1185">Reference proteome</keyword>
<reference evidence="1 2" key="1">
    <citation type="submission" date="2012-08" db="EMBL/GenBank/DDBJ databases">
        <authorList>
            <person name="Gan P.H.P."/>
            <person name="Ikeda K."/>
            <person name="Irieda H."/>
            <person name="Narusaka M."/>
            <person name="O'Connell R.J."/>
            <person name="Narusaka Y."/>
            <person name="Takano Y."/>
            <person name="Kubo Y."/>
            <person name="Shirasu K."/>
        </authorList>
    </citation>
    <scope>NUCLEOTIDE SEQUENCE [LARGE SCALE GENOMIC DNA]</scope>
    <source>
        <strain evidence="1 2">Nara gc5</strain>
    </source>
</reference>
<evidence type="ECO:0000313" key="1">
    <source>
        <dbReference type="EMBL" id="KAF4474235.1"/>
    </source>
</evidence>
<dbReference type="InParanoid" id="A0A7J6IFS0"/>
<reference evidence="1 2" key="2">
    <citation type="submission" date="2020-04" db="EMBL/GenBank/DDBJ databases">
        <title>Genome sequencing and assembly of multiple isolates from the Colletotrichum gloeosporioides species complex.</title>
        <authorList>
            <person name="Gan P."/>
            <person name="Shirasu K."/>
        </authorList>
    </citation>
    <scope>NUCLEOTIDE SEQUENCE [LARGE SCALE GENOMIC DNA]</scope>
    <source>
        <strain evidence="1 2">Nara gc5</strain>
    </source>
</reference>
<evidence type="ECO:0000313" key="2">
    <source>
        <dbReference type="Proteomes" id="UP000011096"/>
    </source>
</evidence>
<name>A0A7J6IFS0_COLFN</name>
<dbReference type="AlphaFoldDB" id="A0A7J6IFS0"/>
<sequence>MKLRLDPQLWNTLEGYRISWKVMRTLSALTQWKLLEEDSHVFKDEKGTTLSQNGSSFLQLGMLVVSCNSIPHQETRLNDPLGRRTHLRLPLPKPLQYVRIYRQYFSVARLVDTASP</sequence>
<proteinExistence type="predicted"/>
<dbReference type="EMBL" id="ANPB02000011">
    <property type="protein sequence ID" value="KAF4474235.1"/>
    <property type="molecule type" value="Genomic_DNA"/>
</dbReference>
<comment type="caution">
    <text evidence="1">The sequence shown here is derived from an EMBL/GenBank/DDBJ whole genome shotgun (WGS) entry which is preliminary data.</text>
</comment>
<accession>A0A7J6IFS0</accession>
<dbReference type="Proteomes" id="UP000011096">
    <property type="component" value="Unassembled WGS sequence"/>
</dbReference>
<dbReference type="GeneID" id="90980659"/>
<dbReference type="RefSeq" id="XP_066006917.1">
    <property type="nucleotide sequence ID" value="XM_066153720.1"/>
</dbReference>